<keyword evidence="2" id="KW-1185">Reference proteome</keyword>
<name>A0AAQ3Q7A1_9LILI</name>
<gene>
    <name evidence="1" type="ORF">Cni_G07166</name>
</gene>
<sequence length="130" mass="14557">MKAYRSKWEALQSLRGSVEDHYAMIGPYLAQLRIVNPTSLFNILCDRAFTGAPPVFQRLYIGFDALKKGFMQGCRTIIRLNGCFLKIFLGGQLVSAIGREGNNQMFPIAWAVVEGELKLPVMELVFGNIV</sequence>
<dbReference type="PANTHER" id="PTHR31973">
    <property type="entry name" value="POLYPROTEIN, PUTATIVE-RELATED"/>
    <property type="match status" value="1"/>
</dbReference>
<reference evidence="1 2" key="1">
    <citation type="submission" date="2023-10" db="EMBL/GenBank/DDBJ databases">
        <title>Chromosome-scale genome assembly provides insights into flower coloration mechanisms of Canna indica.</title>
        <authorList>
            <person name="Li C."/>
        </authorList>
    </citation>
    <scope>NUCLEOTIDE SEQUENCE [LARGE SCALE GENOMIC DNA]</scope>
    <source>
        <tissue evidence="1">Flower</tissue>
    </source>
</reference>
<organism evidence="1 2">
    <name type="scientific">Canna indica</name>
    <name type="common">Indian-shot</name>
    <dbReference type="NCBI Taxonomy" id="4628"/>
    <lineage>
        <taxon>Eukaryota</taxon>
        <taxon>Viridiplantae</taxon>
        <taxon>Streptophyta</taxon>
        <taxon>Embryophyta</taxon>
        <taxon>Tracheophyta</taxon>
        <taxon>Spermatophyta</taxon>
        <taxon>Magnoliopsida</taxon>
        <taxon>Liliopsida</taxon>
        <taxon>Zingiberales</taxon>
        <taxon>Cannaceae</taxon>
        <taxon>Canna</taxon>
    </lineage>
</organism>
<dbReference type="PANTHER" id="PTHR31973:SF197">
    <property type="entry name" value="SWIM-TYPE DOMAIN-CONTAINING PROTEIN"/>
    <property type="match status" value="1"/>
</dbReference>
<dbReference type="EMBL" id="CP136891">
    <property type="protein sequence ID" value="WOK98454.1"/>
    <property type="molecule type" value="Genomic_DNA"/>
</dbReference>
<evidence type="ECO:0000313" key="1">
    <source>
        <dbReference type="EMBL" id="WOK98454.1"/>
    </source>
</evidence>
<dbReference type="Proteomes" id="UP001327560">
    <property type="component" value="Chromosome 2"/>
</dbReference>
<proteinExistence type="predicted"/>
<dbReference type="AlphaFoldDB" id="A0AAQ3Q7A1"/>
<evidence type="ECO:0000313" key="2">
    <source>
        <dbReference type="Proteomes" id="UP001327560"/>
    </source>
</evidence>
<protein>
    <submittedName>
        <fullName evidence="1">Uncharacterized protein</fullName>
    </submittedName>
</protein>
<accession>A0AAQ3Q7A1</accession>